<organism evidence="1 2">
    <name type="scientific">Kickxella alabastrina</name>
    <dbReference type="NCBI Taxonomy" id="61397"/>
    <lineage>
        <taxon>Eukaryota</taxon>
        <taxon>Fungi</taxon>
        <taxon>Fungi incertae sedis</taxon>
        <taxon>Zoopagomycota</taxon>
        <taxon>Kickxellomycotina</taxon>
        <taxon>Kickxellomycetes</taxon>
        <taxon>Kickxellales</taxon>
        <taxon>Kickxellaceae</taxon>
        <taxon>Kickxella</taxon>
    </lineage>
</organism>
<sequence>MVTKLVSTIGKACILLSLAPTFMVICGVNWALAPTAEANPNVAANPALKQNKTTNTSSASHTTRTNSKVELIKTKPAQPPVATKQALTKAETAHASQPSEAMAENETLRRKLAVFESKLAEKDANIANLKVKLGRAEKDNATLQIKLGSTESMLCVQRQNVKTLDANVRKAESKLKEARTDFEKQRQIIVELHDKVELSRAVENKASQHGKPVFCSLYVQRQNVKTLYDEVCKVESELNVARADAEAKQMLTIKLCDKVKAVQARAKAQQPAGNAPHAGYFETIRTLLAKVAGISHANKPDTVGSSATFLALKKIADSLDEIVHRGRRAQTNQI</sequence>
<comment type="caution">
    <text evidence="1">The sequence shown here is derived from an EMBL/GenBank/DDBJ whole genome shotgun (WGS) entry which is preliminary data.</text>
</comment>
<dbReference type="Proteomes" id="UP001150581">
    <property type="component" value="Unassembled WGS sequence"/>
</dbReference>
<accession>A0ACC1IUC8</accession>
<evidence type="ECO:0000313" key="1">
    <source>
        <dbReference type="EMBL" id="KAJ1900912.1"/>
    </source>
</evidence>
<dbReference type="EMBL" id="JANBPG010000054">
    <property type="protein sequence ID" value="KAJ1900912.1"/>
    <property type="molecule type" value="Genomic_DNA"/>
</dbReference>
<protein>
    <submittedName>
        <fullName evidence="1">Uncharacterized protein</fullName>
    </submittedName>
</protein>
<keyword evidence="2" id="KW-1185">Reference proteome</keyword>
<proteinExistence type="predicted"/>
<name>A0ACC1IUC8_9FUNG</name>
<reference evidence="1" key="1">
    <citation type="submission" date="2022-07" db="EMBL/GenBank/DDBJ databases">
        <title>Phylogenomic reconstructions and comparative analyses of Kickxellomycotina fungi.</title>
        <authorList>
            <person name="Reynolds N.K."/>
            <person name="Stajich J.E."/>
            <person name="Barry K."/>
            <person name="Grigoriev I.V."/>
            <person name="Crous P."/>
            <person name="Smith M.E."/>
        </authorList>
    </citation>
    <scope>NUCLEOTIDE SEQUENCE</scope>
    <source>
        <strain evidence="1">Benny 63K</strain>
    </source>
</reference>
<gene>
    <name evidence="1" type="ORF">LPJ66_001160</name>
</gene>
<evidence type="ECO:0000313" key="2">
    <source>
        <dbReference type="Proteomes" id="UP001150581"/>
    </source>
</evidence>